<accession>A0AC60Q9B6</accession>
<feature type="non-terminal residue" evidence="1">
    <location>
        <position position="65"/>
    </location>
</feature>
<evidence type="ECO:0000313" key="1">
    <source>
        <dbReference type="EMBL" id="KAG0430556.1"/>
    </source>
</evidence>
<comment type="caution">
    <text evidence="1">The sequence shown here is derived from an EMBL/GenBank/DDBJ whole genome shotgun (WGS) entry which is preliminary data.</text>
</comment>
<gene>
    <name evidence="1" type="ORF">HPB47_022582</name>
</gene>
<dbReference type="Proteomes" id="UP000805193">
    <property type="component" value="Unassembled WGS sequence"/>
</dbReference>
<protein>
    <submittedName>
        <fullName evidence="1">Uncharacterized protein</fullName>
    </submittedName>
</protein>
<reference evidence="1 2" key="1">
    <citation type="journal article" date="2020" name="Cell">
        <title>Large-Scale Comparative Analyses of Tick Genomes Elucidate Their Genetic Diversity and Vector Capacities.</title>
        <authorList>
            <consortium name="Tick Genome and Microbiome Consortium (TIGMIC)"/>
            <person name="Jia N."/>
            <person name="Wang J."/>
            <person name="Shi W."/>
            <person name="Du L."/>
            <person name="Sun Y."/>
            <person name="Zhan W."/>
            <person name="Jiang J.F."/>
            <person name="Wang Q."/>
            <person name="Zhang B."/>
            <person name="Ji P."/>
            <person name="Bell-Sakyi L."/>
            <person name="Cui X.M."/>
            <person name="Yuan T.T."/>
            <person name="Jiang B.G."/>
            <person name="Yang W.F."/>
            <person name="Lam T.T."/>
            <person name="Chang Q.C."/>
            <person name="Ding S.J."/>
            <person name="Wang X.J."/>
            <person name="Zhu J.G."/>
            <person name="Ruan X.D."/>
            <person name="Zhao L."/>
            <person name="Wei J.T."/>
            <person name="Ye R.Z."/>
            <person name="Que T.C."/>
            <person name="Du C.H."/>
            <person name="Zhou Y.H."/>
            <person name="Cheng J.X."/>
            <person name="Dai P.F."/>
            <person name="Guo W.B."/>
            <person name="Han X.H."/>
            <person name="Huang E.J."/>
            <person name="Li L.F."/>
            <person name="Wei W."/>
            <person name="Gao Y.C."/>
            <person name="Liu J.Z."/>
            <person name="Shao H.Z."/>
            <person name="Wang X."/>
            <person name="Wang C.C."/>
            <person name="Yang T.C."/>
            <person name="Huo Q.B."/>
            <person name="Li W."/>
            <person name="Chen H.Y."/>
            <person name="Chen S.E."/>
            <person name="Zhou L.G."/>
            <person name="Ni X.B."/>
            <person name="Tian J.H."/>
            <person name="Sheng Y."/>
            <person name="Liu T."/>
            <person name="Pan Y.S."/>
            <person name="Xia L.Y."/>
            <person name="Li J."/>
            <person name="Zhao F."/>
            <person name="Cao W.C."/>
        </authorList>
    </citation>
    <scope>NUCLEOTIDE SEQUENCE [LARGE SCALE GENOMIC DNA]</scope>
    <source>
        <strain evidence="1">Iper-2018</strain>
    </source>
</reference>
<sequence length="65" mass="7190">MEQYSRNSNLGIKCIARQPNENVVVVVTRLCEQIGEPITVDDIEACHRLPGRDTTAPNIIVQLAS</sequence>
<keyword evidence="2" id="KW-1185">Reference proteome</keyword>
<proteinExistence type="predicted"/>
<evidence type="ECO:0000313" key="2">
    <source>
        <dbReference type="Proteomes" id="UP000805193"/>
    </source>
</evidence>
<dbReference type="EMBL" id="JABSTQ010009311">
    <property type="protein sequence ID" value="KAG0430556.1"/>
    <property type="molecule type" value="Genomic_DNA"/>
</dbReference>
<name>A0AC60Q9B6_IXOPE</name>
<organism evidence="1 2">
    <name type="scientific">Ixodes persulcatus</name>
    <name type="common">Taiga tick</name>
    <dbReference type="NCBI Taxonomy" id="34615"/>
    <lineage>
        <taxon>Eukaryota</taxon>
        <taxon>Metazoa</taxon>
        <taxon>Ecdysozoa</taxon>
        <taxon>Arthropoda</taxon>
        <taxon>Chelicerata</taxon>
        <taxon>Arachnida</taxon>
        <taxon>Acari</taxon>
        <taxon>Parasitiformes</taxon>
        <taxon>Ixodida</taxon>
        <taxon>Ixodoidea</taxon>
        <taxon>Ixodidae</taxon>
        <taxon>Ixodinae</taxon>
        <taxon>Ixodes</taxon>
    </lineage>
</organism>